<accession>A0A7C9HU36</accession>
<keyword evidence="1" id="KW-0812">Transmembrane</keyword>
<evidence type="ECO:0000313" key="3">
    <source>
        <dbReference type="Proteomes" id="UP000479692"/>
    </source>
</evidence>
<feature type="transmembrane region" description="Helical" evidence="1">
    <location>
        <begin position="108"/>
        <end position="127"/>
    </location>
</feature>
<reference evidence="2 3" key="1">
    <citation type="submission" date="2019-12" db="EMBL/GenBank/DDBJ databases">
        <authorList>
            <person name="Xu J."/>
        </authorList>
    </citation>
    <scope>NUCLEOTIDE SEQUENCE [LARGE SCALE GENOMIC DNA]</scope>
    <source>
        <strain evidence="2 3">HX-5-24</strain>
    </source>
</reference>
<dbReference type="AlphaFoldDB" id="A0A7C9HU36"/>
<comment type="caution">
    <text evidence="2">The sequence shown here is derived from an EMBL/GenBank/DDBJ whole genome shotgun (WGS) entry which is preliminary data.</text>
</comment>
<organism evidence="2 3">
    <name type="scientific">Noviluteimonas gilva</name>
    <dbReference type="NCBI Taxonomy" id="2682097"/>
    <lineage>
        <taxon>Bacteria</taxon>
        <taxon>Pseudomonadati</taxon>
        <taxon>Pseudomonadota</taxon>
        <taxon>Gammaproteobacteria</taxon>
        <taxon>Lysobacterales</taxon>
        <taxon>Lysobacteraceae</taxon>
        <taxon>Noviluteimonas</taxon>
    </lineage>
</organism>
<name>A0A7C9HU36_9GAMM</name>
<keyword evidence="1" id="KW-1133">Transmembrane helix</keyword>
<dbReference type="RefSeq" id="WP_156642316.1">
    <property type="nucleotide sequence ID" value="NZ_WOXT01000003.1"/>
</dbReference>
<evidence type="ECO:0000256" key="1">
    <source>
        <dbReference type="SAM" id="Phobius"/>
    </source>
</evidence>
<feature type="transmembrane region" description="Helical" evidence="1">
    <location>
        <begin position="161"/>
        <end position="184"/>
    </location>
</feature>
<evidence type="ECO:0000313" key="2">
    <source>
        <dbReference type="EMBL" id="MUV14871.1"/>
    </source>
</evidence>
<keyword evidence="3" id="KW-1185">Reference proteome</keyword>
<feature type="transmembrane region" description="Helical" evidence="1">
    <location>
        <begin position="134"/>
        <end position="155"/>
    </location>
</feature>
<gene>
    <name evidence="2" type="ORF">GN331_11720</name>
</gene>
<proteinExistence type="predicted"/>
<keyword evidence="1" id="KW-0472">Membrane</keyword>
<dbReference type="Proteomes" id="UP000479692">
    <property type="component" value="Unassembled WGS sequence"/>
</dbReference>
<sequence length="188" mass="20331">MRTFVAGLIGGIVLFLWGAIAHVVLPIGEMGMKVASNQDAAMTALHASADKGAGIYMIPGMDPEMWRDAEAMNAFTTKYKDAPSAFVVWDPTPNPNLQTMGPALFKQFIIDVVIALIAAWVLALAPVSFGKRVLMGGALGVMSWLTTSVPYWNWYRFPMDFTVGALLDSGLGLLIASVPIAWWLGRGR</sequence>
<dbReference type="EMBL" id="WOXT01000003">
    <property type="protein sequence ID" value="MUV14871.1"/>
    <property type="molecule type" value="Genomic_DNA"/>
</dbReference>
<protein>
    <submittedName>
        <fullName evidence="2">Uncharacterized protein</fullName>
    </submittedName>
</protein>